<accession>A0A7S2X0E9</accession>
<dbReference type="SUPFAM" id="SSF53720">
    <property type="entry name" value="ALDH-like"/>
    <property type="match status" value="1"/>
</dbReference>
<comment type="similarity">
    <text evidence="1">Belongs to the aldehyde dehydrogenase family.</text>
</comment>
<dbReference type="PROSITE" id="PS00070">
    <property type="entry name" value="ALDEHYDE_DEHYDR_CYS"/>
    <property type="match status" value="1"/>
</dbReference>
<keyword evidence="2" id="KW-0560">Oxidoreductase</keyword>
<reference evidence="5" key="1">
    <citation type="submission" date="2021-01" db="EMBL/GenBank/DDBJ databases">
        <authorList>
            <person name="Corre E."/>
            <person name="Pelletier E."/>
            <person name="Niang G."/>
            <person name="Scheremetjew M."/>
            <person name="Finn R."/>
            <person name="Kale V."/>
            <person name="Holt S."/>
            <person name="Cochrane G."/>
            <person name="Meng A."/>
            <person name="Brown T."/>
            <person name="Cohen L."/>
        </authorList>
    </citation>
    <scope>NUCLEOTIDE SEQUENCE</scope>
    <source>
        <strain evidence="5">CCMP1205</strain>
    </source>
</reference>
<proteinExistence type="inferred from homology"/>
<feature type="domain" description="Aldehyde dehydrogenase" evidence="4">
    <location>
        <begin position="63"/>
        <end position="500"/>
    </location>
</feature>
<dbReference type="InterPro" id="IPR016161">
    <property type="entry name" value="Ald_DH/histidinol_DH"/>
</dbReference>
<dbReference type="PANTHER" id="PTHR43521:SF7">
    <property type="entry name" value="DELTA-1-PYRROLINE-5-CARBOXYLATE DEHYDROGENASE 12A1, MITOCHONDRIAL"/>
    <property type="match status" value="1"/>
</dbReference>
<dbReference type="Pfam" id="PF00171">
    <property type="entry name" value="Aldedh"/>
    <property type="match status" value="1"/>
</dbReference>
<name>A0A7S2X0E9_9CHLO</name>
<dbReference type="Gene3D" id="3.40.605.10">
    <property type="entry name" value="Aldehyde Dehydrogenase, Chain A, domain 1"/>
    <property type="match status" value="1"/>
</dbReference>
<dbReference type="InterPro" id="IPR016163">
    <property type="entry name" value="Ald_DH_C"/>
</dbReference>
<evidence type="ECO:0000256" key="3">
    <source>
        <dbReference type="ARBA" id="ARBA00023027"/>
    </source>
</evidence>
<dbReference type="EMBL" id="HBHL01007619">
    <property type="protein sequence ID" value="CAD9716095.1"/>
    <property type="molecule type" value="Transcribed_RNA"/>
</dbReference>
<dbReference type="InterPro" id="IPR016162">
    <property type="entry name" value="Ald_DH_N"/>
</dbReference>
<dbReference type="FunFam" id="3.40.605.10:FF:000019">
    <property type="entry name" value="probable aldehyde dehydrogenase"/>
    <property type="match status" value="1"/>
</dbReference>
<evidence type="ECO:0000256" key="1">
    <source>
        <dbReference type="ARBA" id="ARBA00009986"/>
    </source>
</evidence>
<organism evidence="5">
    <name type="scientific">Chloropicon primus</name>
    <dbReference type="NCBI Taxonomy" id="1764295"/>
    <lineage>
        <taxon>Eukaryota</taxon>
        <taxon>Viridiplantae</taxon>
        <taxon>Chlorophyta</taxon>
        <taxon>Chloropicophyceae</taxon>
        <taxon>Chloropicales</taxon>
        <taxon>Chloropicaceae</taxon>
        <taxon>Chloropicon</taxon>
    </lineage>
</organism>
<dbReference type="InterPro" id="IPR044638">
    <property type="entry name" value="ALDH7A1-like"/>
</dbReference>
<keyword evidence="3" id="KW-0520">NAD</keyword>
<evidence type="ECO:0000256" key="2">
    <source>
        <dbReference type="ARBA" id="ARBA00023002"/>
    </source>
</evidence>
<dbReference type="GO" id="GO:0004029">
    <property type="term" value="F:aldehyde dehydrogenase (NAD+) activity"/>
    <property type="evidence" value="ECO:0007669"/>
    <property type="project" value="InterPro"/>
</dbReference>
<dbReference type="AlphaFoldDB" id="A0A7S2X0E9"/>
<evidence type="ECO:0000313" key="5">
    <source>
        <dbReference type="EMBL" id="CAD9716095.1"/>
    </source>
</evidence>
<dbReference type="InterPro" id="IPR016160">
    <property type="entry name" value="Ald_DH_CS_CYS"/>
</dbReference>
<evidence type="ECO:0000259" key="4">
    <source>
        <dbReference type="Pfam" id="PF00171"/>
    </source>
</evidence>
<dbReference type="PROSITE" id="PS51257">
    <property type="entry name" value="PROKAR_LIPOPROTEIN"/>
    <property type="match status" value="1"/>
</dbReference>
<sequence>MLRLGGRVLGLSSSRGGVARMFSSSGVLSWAGCDPSKQELGKVLNVVGGEWVEVTGHASAGDEAYVEVVDPMNGQVMAKVNEVGSESLHRYVSCLDACPKSGLHNPLKRPERYLLYGNVCSRVAEALNNPEVEAYFTDLIIRVAPKSRAQALGEVQVTRKFFENFCGDNVRFLCKSFVAPGDYAGQRTEGMRWPFGKVALITPFNFPLEIPALQLMGALFMGNKPVLKVDTKVSVVMAEFLKLLNHCGMPLGDLCFINCDGETMHELLMRSDPRNTLFTGSSRVAELLAKDLNGKIKLEDAGFDWKILGPDVPQKWEDIKYIAAKADQDAFAFSGQKCSAQSILFMHENWEENTEFLELIKERASKRKLADLTIGPVLSVNNEQIGQHIKDVLALDGAQLLFGGKPLEGHDIPGCYGAYEPTAIHVPIKTMLRNEASFELVTKEIFGPFQIVTEYSDSELDLVLEACERMNAHLTAALVSNDVLFRQKVLANTVNGTTYAGLRARTTGAPQNHWFGPAGDPRAAGIGTIEAIQTVWSCHREIIYDEGPIPKEVPPLS</sequence>
<dbReference type="Gene3D" id="3.40.309.10">
    <property type="entry name" value="Aldehyde Dehydrogenase, Chain A, domain 2"/>
    <property type="match status" value="1"/>
</dbReference>
<protein>
    <recommendedName>
        <fullName evidence="4">Aldehyde dehydrogenase domain-containing protein</fullName>
    </recommendedName>
</protein>
<gene>
    <name evidence="5" type="ORF">CPRI1469_LOCUS4951</name>
</gene>
<dbReference type="InterPro" id="IPR015590">
    <property type="entry name" value="Aldehyde_DH_dom"/>
</dbReference>
<dbReference type="PANTHER" id="PTHR43521">
    <property type="entry name" value="ALPHA-AMINOADIPIC SEMIALDEHYDE DEHYDROGENASE"/>
    <property type="match status" value="1"/>
</dbReference>